<name>G5A690_PHYSP</name>
<feature type="domain" description="Macro" evidence="1">
    <location>
        <begin position="83"/>
        <end position="270"/>
    </location>
</feature>
<dbReference type="AlphaFoldDB" id="G5A690"/>
<evidence type="ECO:0000313" key="2">
    <source>
        <dbReference type="EMBL" id="EGZ08845.1"/>
    </source>
</evidence>
<dbReference type="PANTHER" id="PTHR11106">
    <property type="entry name" value="GANGLIOSIDE INDUCED DIFFERENTIATION ASSOCIATED PROTEIN 2-RELATED"/>
    <property type="match status" value="1"/>
</dbReference>
<dbReference type="PANTHER" id="PTHR11106:SF27">
    <property type="entry name" value="MACRO DOMAIN-CONTAINING PROTEIN"/>
    <property type="match status" value="1"/>
</dbReference>
<dbReference type="EMBL" id="JH159160">
    <property type="protein sequence ID" value="EGZ08845.1"/>
    <property type="molecule type" value="Genomic_DNA"/>
</dbReference>
<dbReference type="GeneID" id="20644243"/>
<evidence type="ECO:0000313" key="3">
    <source>
        <dbReference type="Proteomes" id="UP000002640"/>
    </source>
</evidence>
<sequence length="292" mass="31910">MELWAVEGVAHCILRCLDVSTIDTVLHVIQAVPELHGYLQDGALWTQLSQLHFGGRRDARLQVQGILSPQNQAPICVELQLFLQSRGDRRRFHETVTVVEGDLQHVSDIDGAPLDAIVFPTNPHLTNHHVGAAAAVFRRAGPGLEEFVHDSLFRGARPVASAVVTPAFDAGVDKLIHCVGPSIMMQECYELLGATYENALNAVLRENLHCVAMASVSTGSLGVSAMIGGRVALRTIQKFLVGSDWQGKIAIVCKEKRVLQAFKEGKEAVLKCFNVLPPLPGRLKCFVHVFEE</sequence>
<proteinExistence type="predicted"/>
<protein>
    <recommendedName>
        <fullName evidence="1">Macro domain-containing protein</fullName>
    </recommendedName>
</protein>
<dbReference type="PROSITE" id="PS51154">
    <property type="entry name" value="MACRO"/>
    <property type="match status" value="1"/>
</dbReference>
<dbReference type="Pfam" id="PF01661">
    <property type="entry name" value="Macro"/>
    <property type="match status" value="1"/>
</dbReference>
<gene>
    <name evidence="2" type="ORF">PHYSODRAFT_318738</name>
</gene>
<dbReference type="SUPFAM" id="SSF52949">
    <property type="entry name" value="Macro domain-like"/>
    <property type="match status" value="1"/>
</dbReference>
<evidence type="ECO:0000259" key="1">
    <source>
        <dbReference type="PROSITE" id="PS51154"/>
    </source>
</evidence>
<dbReference type="SMR" id="G5A690"/>
<reference evidence="2 3" key="1">
    <citation type="journal article" date="2006" name="Science">
        <title>Phytophthora genome sequences uncover evolutionary origins and mechanisms of pathogenesis.</title>
        <authorList>
            <person name="Tyler B.M."/>
            <person name="Tripathy S."/>
            <person name="Zhang X."/>
            <person name="Dehal P."/>
            <person name="Jiang R.H."/>
            <person name="Aerts A."/>
            <person name="Arredondo F.D."/>
            <person name="Baxter L."/>
            <person name="Bensasson D."/>
            <person name="Beynon J.L."/>
            <person name="Chapman J."/>
            <person name="Damasceno C.M."/>
            <person name="Dorrance A.E."/>
            <person name="Dou D."/>
            <person name="Dickerman A.W."/>
            <person name="Dubchak I.L."/>
            <person name="Garbelotto M."/>
            <person name="Gijzen M."/>
            <person name="Gordon S.G."/>
            <person name="Govers F."/>
            <person name="Grunwald N.J."/>
            <person name="Huang W."/>
            <person name="Ivors K.L."/>
            <person name="Jones R.W."/>
            <person name="Kamoun S."/>
            <person name="Krampis K."/>
            <person name="Lamour K.H."/>
            <person name="Lee M.K."/>
            <person name="McDonald W.H."/>
            <person name="Medina M."/>
            <person name="Meijer H.J."/>
            <person name="Nordberg E.K."/>
            <person name="Maclean D.J."/>
            <person name="Ospina-Giraldo M.D."/>
            <person name="Morris P.F."/>
            <person name="Phuntumart V."/>
            <person name="Putnam N.H."/>
            <person name="Rash S."/>
            <person name="Rose J.K."/>
            <person name="Sakihama Y."/>
            <person name="Salamov A.A."/>
            <person name="Savidor A."/>
            <person name="Scheuring C.F."/>
            <person name="Smith B.M."/>
            <person name="Sobral B.W."/>
            <person name="Terry A."/>
            <person name="Torto-Alalibo T.A."/>
            <person name="Win J."/>
            <person name="Xu Z."/>
            <person name="Zhang H."/>
            <person name="Grigoriev I.V."/>
            <person name="Rokhsar D.S."/>
            <person name="Boore J.L."/>
        </authorList>
    </citation>
    <scope>NUCLEOTIDE SEQUENCE [LARGE SCALE GENOMIC DNA]</scope>
    <source>
        <strain evidence="2 3">P6497</strain>
    </source>
</reference>
<dbReference type="InterPro" id="IPR043472">
    <property type="entry name" value="Macro_dom-like"/>
</dbReference>
<keyword evidence="3" id="KW-1185">Reference proteome</keyword>
<dbReference type="InParanoid" id="G5A690"/>
<dbReference type="SMART" id="SM00506">
    <property type="entry name" value="A1pp"/>
    <property type="match status" value="1"/>
</dbReference>
<accession>G5A690</accession>
<dbReference type="Proteomes" id="UP000002640">
    <property type="component" value="Unassembled WGS sequence"/>
</dbReference>
<dbReference type="Gene3D" id="3.40.220.10">
    <property type="entry name" value="Leucine Aminopeptidase, subunit E, domain 1"/>
    <property type="match status" value="1"/>
</dbReference>
<dbReference type="OMA" id="MELWAVE"/>
<dbReference type="RefSeq" id="XP_009535478.1">
    <property type="nucleotide sequence ID" value="XM_009537183.1"/>
</dbReference>
<dbReference type="KEGG" id="psoj:PHYSODRAFT_318738"/>
<dbReference type="InterPro" id="IPR002589">
    <property type="entry name" value="Macro_dom"/>
</dbReference>
<organism evidence="2 3">
    <name type="scientific">Phytophthora sojae (strain P6497)</name>
    <name type="common">Soybean stem and root rot agent</name>
    <name type="synonym">Phytophthora megasperma f. sp. glycines</name>
    <dbReference type="NCBI Taxonomy" id="1094619"/>
    <lineage>
        <taxon>Eukaryota</taxon>
        <taxon>Sar</taxon>
        <taxon>Stramenopiles</taxon>
        <taxon>Oomycota</taxon>
        <taxon>Peronosporomycetes</taxon>
        <taxon>Peronosporales</taxon>
        <taxon>Peronosporaceae</taxon>
        <taxon>Phytophthora</taxon>
    </lineage>
</organism>